<dbReference type="SUPFAM" id="SSF48726">
    <property type="entry name" value="Immunoglobulin"/>
    <property type="match status" value="1"/>
</dbReference>
<gene>
    <name evidence="14" type="ORF">NXF25_000223</name>
</gene>
<keyword evidence="9" id="KW-0325">Glycoprotein</keyword>
<dbReference type="PROSITE" id="PS50835">
    <property type="entry name" value="IG_LIKE"/>
    <property type="match status" value="2"/>
</dbReference>
<comment type="subcellular location">
    <subcellularLocation>
        <location evidence="1">Membrane</location>
        <topology evidence="1">Single-pass type I membrane protein</topology>
    </subcellularLocation>
</comment>
<dbReference type="GO" id="GO:0098640">
    <property type="term" value="F:integrin binding involved in cell-matrix adhesion"/>
    <property type="evidence" value="ECO:0007669"/>
    <property type="project" value="InterPro"/>
</dbReference>
<dbReference type="InterPro" id="IPR007110">
    <property type="entry name" value="Ig-like_dom"/>
</dbReference>
<feature type="compositionally biased region" description="Low complexity" evidence="11">
    <location>
        <begin position="309"/>
        <end position="319"/>
    </location>
</feature>
<feature type="compositionally biased region" description="Low complexity" evidence="11">
    <location>
        <begin position="328"/>
        <end position="339"/>
    </location>
</feature>
<keyword evidence="10" id="KW-0393">Immunoglobulin domain</keyword>
<sequence length="523" mass="55487">MDCPGAEVEWEGLDTDLGNIISDQEQSILTLSSATINMEGTKVCSGECQGVSSLAKVELKVYSFPDTLQLDSQPKTLTVGRPARLLCSISHVYPHGALTLSWFQGDEPLQASREMEEEEMEEEEDQLFVYRSELELPTVAEAVAYKCKATLKIDEQNFAEEKIATAIASPKYQELTTKPLSTANGFSTGGTTEEPTTKPLSTANGFSTGGTTEEPTTKPLSTANGFSTGGTTEKPTTKPLSTANGFSTGGTTEEPTTKPLSTANGFSTGGTTEKPTTKPLSTANVFSTGGTTEEPTTKPLSTANGFSTGGTTEEPTTKPLSTANSFSTGGTTEEPTTKPLSTANSFSTGGTTEEPTTKPLSTANGFSTGGTTEEPTTKPLSMANGFLTRGSTEKGKDACRPMIVPVPAEGTTGSVLRITCQTSECHRGVQIQWVETPMAQSRYRLEEAEGQSTLMVENVSLEHQGLYRCVAIASPPRVASLRVVVSAASVNTDALFTIGATGSLLGLIIIGYVSHRWRQRRRW</sequence>
<protein>
    <submittedName>
        <fullName evidence="14">Mucosal addressin cell adhesion molecule 1</fullName>
    </submittedName>
</protein>
<dbReference type="Proteomes" id="UP001474421">
    <property type="component" value="Unassembled WGS sequence"/>
</dbReference>
<proteinExistence type="predicted"/>
<evidence type="ECO:0000256" key="8">
    <source>
        <dbReference type="ARBA" id="ARBA00023157"/>
    </source>
</evidence>
<evidence type="ECO:0000259" key="13">
    <source>
        <dbReference type="PROSITE" id="PS50835"/>
    </source>
</evidence>
<feature type="domain" description="Ig-like" evidence="13">
    <location>
        <begin position="401"/>
        <end position="479"/>
    </location>
</feature>
<dbReference type="Gene3D" id="2.60.40.10">
    <property type="entry name" value="Immunoglobulins"/>
    <property type="match status" value="3"/>
</dbReference>
<evidence type="ECO:0000256" key="2">
    <source>
        <dbReference type="ARBA" id="ARBA00022692"/>
    </source>
</evidence>
<feature type="compositionally biased region" description="Low complexity" evidence="11">
    <location>
        <begin position="209"/>
        <end position="219"/>
    </location>
</feature>
<feature type="compositionally biased region" description="Low complexity" evidence="11">
    <location>
        <begin position="369"/>
        <end position="379"/>
    </location>
</feature>
<feature type="compositionally biased region" description="Low complexity" evidence="11">
    <location>
        <begin position="269"/>
        <end position="279"/>
    </location>
</feature>
<keyword evidence="15" id="KW-1185">Reference proteome</keyword>
<keyword evidence="5" id="KW-0130">Cell adhesion</keyword>
<evidence type="ECO:0000256" key="11">
    <source>
        <dbReference type="SAM" id="MobiDB-lite"/>
    </source>
</evidence>
<dbReference type="InterPro" id="IPR015169">
    <property type="entry name" value="Adhes-Ig-like"/>
</dbReference>
<dbReference type="PANTHER" id="PTHR14162:SF1">
    <property type="entry name" value="MUCOSAL ADDRESSIN CELL ADHESION MOLECULE 1"/>
    <property type="match status" value="1"/>
</dbReference>
<comment type="caution">
    <text evidence="14">The sequence shown here is derived from an EMBL/GenBank/DDBJ whole genome shotgun (WGS) entry which is preliminary data.</text>
</comment>
<dbReference type="GO" id="GO:0050901">
    <property type="term" value="P:leukocyte tethering or rolling"/>
    <property type="evidence" value="ECO:0007669"/>
    <property type="project" value="TreeGrafter"/>
</dbReference>
<keyword evidence="6 12" id="KW-1133">Transmembrane helix</keyword>
<evidence type="ECO:0000256" key="10">
    <source>
        <dbReference type="ARBA" id="ARBA00023319"/>
    </source>
</evidence>
<dbReference type="SMART" id="SM00409">
    <property type="entry name" value="IG"/>
    <property type="match status" value="2"/>
</dbReference>
<keyword evidence="7 12" id="KW-0472">Membrane</keyword>
<feature type="compositionally biased region" description="Low complexity" evidence="11">
    <location>
        <begin position="249"/>
        <end position="259"/>
    </location>
</feature>
<dbReference type="AlphaFoldDB" id="A0AAW1C4T1"/>
<dbReference type="PANTHER" id="PTHR14162">
    <property type="entry name" value="MUCOSAL ADDRESSIN CELL ADHESION MOLECULE-1"/>
    <property type="match status" value="1"/>
</dbReference>
<dbReference type="GO" id="GO:0016020">
    <property type="term" value="C:membrane"/>
    <property type="evidence" value="ECO:0007669"/>
    <property type="project" value="UniProtKB-SubCell"/>
</dbReference>
<dbReference type="InterPro" id="IPR003987">
    <property type="entry name" value="ICAM_VCAM_N"/>
</dbReference>
<evidence type="ECO:0000256" key="7">
    <source>
        <dbReference type="ARBA" id="ARBA00023136"/>
    </source>
</evidence>
<evidence type="ECO:0000313" key="14">
    <source>
        <dbReference type="EMBL" id="KAK9409048.1"/>
    </source>
</evidence>
<dbReference type="GO" id="GO:2000403">
    <property type="term" value="P:positive regulation of lymphocyte migration"/>
    <property type="evidence" value="ECO:0007669"/>
    <property type="project" value="InterPro"/>
</dbReference>
<dbReference type="InterPro" id="IPR036179">
    <property type="entry name" value="Ig-like_dom_sf"/>
</dbReference>
<dbReference type="GO" id="GO:0007229">
    <property type="term" value="P:integrin-mediated signaling pathway"/>
    <property type="evidence" value="ECO:0007669"/>
    <property type="project" value="InterPro"/>
</dbReference>
<feature type="transmembrane region" description="Helical" evidence="12">
    <location>
        <begin position="494"/>
        <end position="513"/>
    </location>
</feature>
<evidence type="ECO:0000256" key="4">
    <source>
        <dbReference type="ARBA" id="ARBA00022737"/>
    </source>
</evidence>
<organism evidence="14 15">
    <name type="scientific">Crotalus adamanteus</name>
    <name type="common">Eastern diamondback rattlesnake</name>
    <dbReference type="NCBI Taxonomy" id="8729"/>
    <lineage>
        <taxon>Eukaryota</taxon>
        <taxon>Metazoa</taxon>
        <taxon>Chordata</taxon>
        <taxon>Craniata</taxon>
        <taxon>Vertebrata</taxon>
        <taxon>Euteleostomi</taxon>
        <taxon>Lepidosauria</taxon>
        <taxon>Squamata</taxon>
        <taxon>Bifurcata</taxon>
        <taxon>Unidentata</taxon>
        <taxon>Episquamata</taxon>
        <taxon>Toxicofera</taxon>
        <taxon>Serpentes</taxon>
        <taxon>Colubroidea</taxon>
        <taxon>Viperidae</taxon>
        <taxon>Crotalinae</taxon>
        <taxon>Crotalus</taxon>
    </lineage>
</organism>
<keyword evidence="2 12" id="KW-0812">Transmembrane</keyword>
<dbReference type="PRINTS" id="PR01472">
    <property type="entry name" value="ICAMVCAM1"/>
</dbReference>
<keyword evidence="3" id="KW-0732">Signal</keyword>
<evidence type="ECO:0000256" key="3">
    <source>
        <dbReference type="ARBA" id="ARBA00022729"/>
    </source>
</evidence>
<evidence type="ECO:0000256" key="1">
    <source>
        <dbReference type="ARBA" id="ARBA00004479"/>
    </source>
</evidence>
<accession>A0AAW1C4T1</accession>
<feature type="compositionally biased region" description="Low complexity" evidence="11">
    <location>
        <begin position="348"/>
        <end position="359"/>
    </location>
</feature>
<reference evidence="14 15" key="1">
    <citation type="journal article" date="2024" name="Proc. Natl. Acad. Sci. U.S.A.">
        <title>The genetic regulatory architecture and epigenomic basis for age-related changes in rattlesnake venom.</title>
        <authorList>
            <person name="Hogan M.P."/>
            <person name="Holding M.L."/>
            <person name="Nystrom G.S."/>
            <person name="Colston T.J."/>
            <person name="Bartlett D.A."/>
            <person name="Mason A.J."/>
            <person name="Ellsworth S.A."/>
            <person name="Rautsaw R.M."/>
            <person name="Lawrence K.C."/>
            <person name="Strickland J.L."/>
            <person name="He B."/>
            <person name="Fraser P."/>
            <person name="Margres M.J."/>
            <person name="Gilbert D.M."/>
            <person name="Gibbs H.L."/>
            <person name="Parkinson C.L."/>
            <person name="Rokyta D.R."/>
        </authorList>
    </citation>
    <scope>NUCLEOTIDE SEQUENCE [LARGE SCALE GENOMIC DNA]</scope>
    <source>
        <strain evidence="14">DRR0105</strain>
    </source>
</reference>
<keyword evidence="8" id="KW-1015">Disulfide bond</keyword>
<evidence type="ECO:0000256" key="6">
    <source>
        <dbReference type="ARBA" id="ARBA00022989"/>
    </source>
</evidence>
<dbReference type="GO" id="GO:0034113">
    <property type="term" value="P:heterotypic cell-cell adhesion"/>
    <property type="evidence" value="ECO:0007669"/>
    <property type="project" value="TreeGrafter"/>
</dbReference>
<evidence type="ECO:0000256" key="9">
    <source>
        <dbReference type="ARBA" id="ARBA00023180"/>
    </source>
</evidence>
<dbReference type="Pfam" id="PF09085">
    <property type="entry name" value="Adhes-Ig_like"/>
    <property type="match status" value="1"/>
</dbReference>
<dbReference type="InterPro" id="IPR003599">
    <property type="entry name" value="Ig_sub"/>
</dbReference>
<dbReference type="InterPro" id="IPR037413">
    <property type="entry name" value="MADCAM1"/>
</dbReference>
<feature type="compositionally biased region" description="Low complexity" evidence="11">
    <location>
        <begin position="189"/>
        <end position="199"/>
    </location>
</feature>
<dbReference type="InterPro" id="IPR013783">
    <property type="entry name" value="Ig-like_fold"/>
</dbReference>
<evidence type="ECO:0000313" key="15">
    <source>
        <dbReference type="Proteomes" id="UP001474421"/>
    </source>
</evidence>
<keyword evidence="4" id="KW-0677">Repeat</keyword>
<dbReference type="EMBL" id="JAOTOJ010000001">
    <property type="protein sequence ID" value="KAK9409048.1"/>
    <property type="molecule type" value="Genomic_DNA"/>
</dbReference>
<feature type="compositionally biased region" description="Low complexity" evidence="11">
    <location>
        <begin position="229"/>
        <end position="239"/>
    </location>
</feature>
<feature type="region of interest" description="Disordered" evidence="11">
    <location>
        <begin position="180"/>
        <end position="398"/>
    </location>
</feature>
<name>A0AAW1C4T1_CROAD</name>
<feature type="compositionally biased region" description="Low complexity" evidence="11">
    <location>
        <begin position="288"/>
        <end position="299"/>
    </location>
</feature>
<evidence type="ECO:0000256" key="12">
    <source>
        <dbReference type="SAM" id="Phobius"/>
    </source>
</evidence>
<feature type="domain" description="Ig-like" evidence="13">
    <location>
        <begin position="65"/>
        <end position="165"/>
    </location>
</feature>
<evidence type="ECO:0000256" key="5">
    <source>
        <dbReference type="ARBA" id="ARBA00022889"/>
    </source>
</evidence>